<keyword evidence="7 12" id="KW-0472">Membrane</keyword>
<protein>
    <recommendedName>
        <fullName evidence="17">Methyl-accepting chemotaxis protein</fullName>
    </recommendedName>
</protein>
<dbReference type="InterPro" id="IPR004090">
    <property type="entry name" value="Chemotax_Me-accpt_rcpt"/>
</dbReference>
<feature type="transmembrane region" description="Helical" evidence="12">
    <location>
        <begin position="168"/>
        <end position="190"/>
    </location>
</feature>
<dbReference type="InterPro" id="IPR003660">
    <property type="entry name" value="HAMP_dom"/>
</dbReference>
<keyword evidence="3" id="KW-0488">Methylation</keyword>
<dbReference type="PROSITE" id="PS50111">
    <property type="entry name" value="CHEMOTAXIS_TRANSDUC_2"/>
    <property type="match status" value="1"/>
</dbReference>
<dbReference type="GO" id="GO:0006935">
    <property type="term" value="P:chemotaxis"/>
    <property type="evidence" value="ECO:0007669"/>
    <property type="project" value="UniProtKB-KW"/>
</dbReference>
<gene>
    <name evidence="15" type="ORF">BK664_01565</name>
</gene>
<keyword evidence="11" id="KW-0175">Coiled coil</keyword>
<evidence type="ECO:0000256" key="4">
    <source>
        <dbReference type="ARBA" id="ARBA00022500"/>
    </source>
</evidence>
<accession>A0A423JX69</accession>
<evidence type="ECO:0000313" key="15">
    <source>
        <dbReference type="EMBL" id="RON42300.1"/>
    </source>
</evidence>
<dbReference type="SMART" id="SM00304">
    <property type="entry name" value="HAMP"/>
    <property type="match status" value="1"/>
</dbReference>
<dbReference type="PANTHER" id="PTHR32089">
    <property type="entry name" value="METHYL-ACCEPTING CHEMOTAXIS PROTEIN MCPB"/>
    <property type="match status" value="1"/>
</dbReference>
<evidence type="ECO:0000259" key="13">
    <source>
        <dbReference type="PROSITE" id="PS50111"/>
    </source>
</evidence>
<keyword evidence="4" id="KW-0145">Chemotaxis</keyword>
<dbReference type="PRINTS" id="PR00260">
    <property type="entry name" value="CHEMTRNSDUCR"/>
</dbReference>
<dbReference type="Gene3D" id="6.10.340.10">
    <property type="match status" value="1"/>
</dbReference>
<dbReference type="FunFam" id="1.10.287.950:FF:000001">
    <property type="entry name" value="Methyl-accepting chemotaxis sensory transducer"/>
    <property type="match status" value="1"/>
</dbReference>
<comment type="subcellular location">
    <subcellularLocation>
        <location evidence="1">Cell membrane</location>
        <topology evidence="1">Multi-pass membrane protein</topology>
    </subcellularLocation>
</comment>
<dbReference type="CDD" id="cd11386">
    <property type="entry name" value="MCP_signal"/>
    <property type="match status" value="1"/>
</dbReference>
<feature type="domain" description="Methyl-accepting transducer" evidence="13">
    <location>
        <begin position="249"/>
        <end position="485"/>
    </location>
</feature>
<evidence type="ECO:0000256" key="5">
    <source>
        <dbReference type="ARBA" id="ARBA00022692"/>
    </source>
</evidence>
<keyword evidence="6 12" id="KW-1133">Transmembrane helix</keyword>
<dbReference type="CDD" id="cd06225">
    <property type="entry name" value="HAMP"/>
    <property type="match status" value="1"/>
</dbReference>
<keyword evidence="5 12" id="KW-0812">Transmembrane</keyword>
<sequence>MWNTLDNVSVSKKLFWGFGITVLLALSVAGAGFYGMFALFERGDLMTGVSESQILLLKAEVAQQNYRVDGALEAAQSAKDLLDAVQSRLDALIEKHPESDQRPVLDEMRRAAVDYQTLFEEIRKKQEIEAATPAEVEALGQQAKKLIEKGDSAYQAQGLSMLAVSQRVLLMLGISSFLLIVVAVFASVLLRRQIVNPLHRSVSALRAIANGDLRAEFDDQRKDEPGQLLASMQTMTHGLRGMVERVGKVVEQLGEVASDFYGVSTNAGVTAQRQTEEAENCASAMIEMAASVHDVAGHTQRASEAARQAEQQARSGAKLVADAVESIDSLAEGVTATRASMVDLTQESDRIGSILEVIRSVAEQTNLLALNAAIEAARAGEQGRGFAVVADEVRALAKRSQGATMEISATIDSLQALIRQALSHSENCLGQARQAVDQAGLADSALRAITESASLIGEMSQQIATAAIQQSDVAEQVSRSVIRVRDEAQAGVVSALESGHYSEVLKSLSVELRQWVNRFQS</sequence>
<dbReference type="Gene3D" id="1.20.1440.210">
    <property type="match status" value="1"/>
</dbReference>
<evidence type="ECO:0000256" key="6">
    <source>
        <dbReference type="ARBA" id="ARBA00022989"/>
    </source>
</evidence>
<keyword evidence="8 10" id="KW-0807">Transducer</keyword>
<feature type="transmembrane region" description="Helical" evidence="12">
    <location>
        <begin position="15"/>
        <end position="40"/>
    </location>
</feature>
<dbReference type="SMART" id="SM01358">
    <property type="entry name" value="HBM"/>
    <property type="match status" value="1"/>
</dbReference>
<evidence type="ECO:0000256" key="2">
    <source>
        <dbReference type="ARBA" id="ARBA00022475"/>
    </source>
</evidence>
<reference evidence="15 16" key="1">
    <citation type="submission" date="2016-10" db="EMBL/GenBank/DDBJ databases">
        <title>Comparative genome analysis of multiple Pseudomonas spp. focuses on biocontrol and plant growth promoting traits.</title>
        <authorList>
            <person name="Tao X.-Y."/>
            <person name="Taylor C.G."/>
        </authorList>
    </citation>
    <scope>NUCLEOTIDE SEQUENCE [LARGE SCALE GENOMIC DNA]</scope>
    <source>
        <strain evidence="15 16">38D4</strain>
    </source>
</reference>
<dbReference type="GO" id="GO:0004888">
    <property type="term" value="F:transmembrane signaling receptor activity"/>
    <property type="evidence" value="ECO:0007669"/>
    <property type="project" value="InterPro"/>
</dbReference>
<dbReference type="AlphaFoldDB" id="A0A423JX69"/>
<dbReference type="SMART" id="SM00283">
    <property type="entry name" value="MA"/>
    <property type="match status" value="1"/>
</dbReference>
<evidence type="ECO:0000256" key="11">
    <source>
        <dbReference type="SAM" id="Coils"/>
    </source>
</evidence>
<evidence type="ECO:0000256" key="7">
    <source>
        <dbReference type="ARBA" id="ARBA00023136"/>
    </source>
</evidence>
<evidence type="ECO:0000256" key="1">
    <source>
        <dbReference type="ARBA" id="ARBA00004651"/>
    </source>
</evidence>
<evidence type="ECO:0000259" key="14">
    <source>
        <dbReference type="PROSITE" id="PS50885"/>
    </source>
</evidence>
<evidence type="ECO:0000256" key="8">
    <source>
        <dbReference type="ARBA" id="ARBA00023224"/>
    </source>
</evidence>
<keyword evidence="2" id="KW-1003">Cell membrane</keyword>
<dbReference type="Pfam" id="PF00672">
    <property type="entry name" value="HAMP"/>
    <property type="match status" value="1"/>
</dbReference>
<dbReference type="InterPro" id="IPR032255">
    <property type="entry name" value="HBM"/>
</dbReference>
<dbReference type="PROSITE" id="PS50885">
    <property type="entry name" value="HAMP"/>
    <property type="match status" value="1"/>
</dbReference>
<evidence type="ECO:0000256" key="12">
    <source>
        <dbReference type="SAM" id="Phobius"/>
    </source>
</evidence>
<name>A0A423JX69_9PSED</name>
<feature type="coiled-coil region" evidence="11">
    <location>
        <begin position="75"/>
        <end position="125"/>
    </location>
</feature>
<dbReference type="PANTHER" id="PTHR32089:SF120">
    <property type="entry name" value="METHYL-ACCEPTING CHEMOTAXIS PROTEIN TLPQ"/>
    <property type="match status" value="1"/>
</dbReference>
<feature type="domain" description="HAMP" evidence="14">
    <location>
        <begin position="192"/>
        <end position="244"/>
    </location>
</feature>
<dbReference type="GO" id="GO:0007165">
    <property type="term" value="P:signal transduction"/>
    <property type="evidence" value="ECO:0007669"/>
    <property type="project" value="UniProtKB-KW"/>
</dbReference>
<comment type="caution">
    <text evidence="15">The sequence shown here is derived from an EMBL/GenBank/DDBJ whole genome shotgun (WGS) entry which is preliminary data.</text>
</comment>
<dbReference type="Pfam" id="PF00015">
    <property type="entry name" value="MCPsignal"/>
    <property type="match status" value="1"/>
</dbReference>
<dbReference type="Proteomes" id="UP000286351">
    <property type="component" value="Unassembled WGS sequence"/>
</dbReference>
<evidence type="ECO:0000256" key="3">
    <source>
        <dbReference type="ARBA" id="ARBA00022481"/>
    </source>
</evidence>
<proteinExistence type="inferred from homology"/>
<evidence type="ECO:0008006" key="17">
    <source>
        <dbReference type="Google" id="ProtNLM"/>
    </source>
</evidence>
<dbReference type="Gene3D" id="1.10.287.950">
    <property type="entry name" value="Methyl-accepting chemotaxis protein"/>
    <property type="match status" value="1"/>
</dbReference>
<dbReference type="InterPro" id="IPR004089">
    <property type="entry name" value="MCPsignal_dom"/>
</dbReference>
<comment type="similarity">
    <text evidence="9">Belongs to the methyl-accepting chemotaxis (MCP) protein family.</text>
</comment>
<evidence type="ECO:0000256" key="9">
    <source>
        <dbReference type="ARBA" id="ARBA00029447"/>
    </source>
</evidence>
<dbReference type="SUPFAM" id="SSF58104">
    <property type="entry name" value="Methyl-accepting chemotaxis protein (MCP) signaling domain"/>
    <property type="match status" value="1"/>
</dbReference>
<dbReference type="GO" id="GO:0005886">
    <property type="term" value="C:plasma membrane"/>
    <property type="evidence" value="ECO:0007669"/>
    <property type="project" value="UniProtKB-SubCell"/>
</dbReference>
<dbReference type="EMBL" id="MOBO01000001">
    <property type="protein sequence ID" value="RON42300.1"/>
    <property type="molecule type" value="Genomic_DNA"/>
</dbReference>
<evidence type="ECO:0000256" key="10">
    <source>
        <dbReference type="PROSITE-ProRule" id="PRU00284"/>
    </source>
</evidence>
<evidence type="ECO:0000313" key="16">
    <source>
        <dbReference type="Proteomes" id="UP000286351"/>
    </source>
</evidence>
<organism evidence="15 16">
    <name type="scientific">Pseudomonas brassicacearum</name>
    <dbReference type="NCBI Taxonomy" id="930166"/>
    <lineage>
        <taxon>Bacteria</taxon>
        <taxon>Pseudomonadati</taxon>
        <taxon>Pseudomonadota</taxon>
        <taxon>Gammaproteobacteria</taxon>
        <taxon>Pseudomonadales</taxon>
        <taxon>Pseudomonadaceae</taxon>
        <taxon>Pseudomonas</taxon>
    </lineage>
</organism>